<dbReference type="GO" id="GO:0030479">
    <property type="term" value="C:actin cortical patch"/>
    <property type="evidence" value="ECO:0007669"/>
    <property type="project" value="UniProtKB-SubCell"/>
</dbReference>
<protein>
    <recommendedName>
        <fullName evidence="4">Altered inheritance of mitochondria protein 21</fullName>
    </recommendedName>
</protein>
<feature type="region of interest" description="Disordered" evidence="5">
    <location>
        <begin position="1"/>
        <end position="198"/>
    </location>
</feature>
<comment type="subcellular location">
    <subcellularLocation>
        <location evidence="2">Cytoplasm</location>
        <location evidence="2">Cytoskeleton</location>
        <location evidence="2">Actin patch</location>
    </subcellularLocation>
</comment>
<feature type="region of interest" description="Disordered" evidence="5">
    <location>
        <begin position="215"/>
        <end position="338"/>
    </location>
</feature>
<dbReference type="InterPro" id="IPR021582">
    <property type="entry name" value="Aim21"/>
</dbReference>
<evidence type="ECO:0000313" key="7">
    <source>
        <dbReference type="Proteomes" id="UP000019384"/>
    </source>
</evidence>
<feature type="compositionally biased region" description="Acidic residues" evidence="5">
    <location>
        <begin position="614"/>
        <end position="623"/>
    </location>
</feature>
<feature type="compositionally biased region" description="Polar residues" evidence="5">
    <location>
        <begin position="146"/>
        <end position="166"/>
    </location>
</feature>
<feature type="compositionally biased region" description="Basic and acidic residues" evidence="5">
    <location>
        <begin position="385"/>
        <end position="398"/>
    </location>
</feature>
<feature type="compositionally biased region" description="Basic and acidic residues" evidence="5">
    <location>
        <begin position="450"/>
        <end position="464"/>
    </location>
</feature>
<proteinExistence type="inferred from homology"/>
<reference evidence="6" key="2">
    <citation type="submission" date="2014-02" db="EMBL/GenBank/DDBJ databases">
        <title>Complete DNA sequence of /Kuraishia capsulata/ illustrates novel genomic features among budding yeasts (/Saccharomycotina/).</title>
        <authorList>
            <person name="Morales L."/>
            <person name="Noel B."/>
            <person name="Porcel B."/>
            <person name="Marcet-Houben M."/>
            <person name="Hullo M-F."/>
            <person name="Sacerdot C."/>
            <person name="Tekaia F."/>
            <person name="Leh-Louis V."/>
            <person name="Despons L."/>
            <person name="Khanna V."/>
            <person name="Aury J-M."/>
            <person name="Barbe V."/>
            <person name="Couloux A."/>
            <person name="Labadie K."/>
            <person name="Pelletier E."/>
            <person name="Souciet J-L."/>
            <person name="Boekhout T."/>
            <person name="Gabaldon T."/>
            <person name="Wincker P."/>
            <person name="Dujon B."/>
        </authorList>
    </citation>
    <scope>NUCLEOTIDE SEQUENCE</scope>
    <source>
        <strain evidence="6">CBS 1993</strain>
    </source>
</reference>
<feature type="compositionally biased region" description="Basic residues" evidence="5">
    <location>
        <begin position="274"/>
        <end position="283"/>
    </location>
</feature>
<feature type="region of interest" description="Disordered" evidence="5">
    <location>
        <begin position="484"/>
        <end position="520"/>
    </location>
</feature>
<feature type="compositionally biased region" description="Basic and acidic residues" evidence="5">
    <location>
        <begin position="575"/>
        <end position="601"/>
    </location>
</feature>
<gene>
    <name evidence="6" type="ORF">KUCA_T00002435001</name>
</gene>
<feature type="compositionally biased region" description="Basic and acidic residues" evidence="5">
    <location>
        <begin position="177"/>
        <end position="192"/>
    </location>
</feature>
<dbReference type="RefSeq" id="XP_022458466.1">
    <property type="nucleotide sequence ID" value="XM_022602687.1"/>
</dbReference>
<evidence type="ECO:0000256" key="4">
    <source>
        <dbReference type="ARBA" id="ARBA00021016"/>
    </source>
</evidence>
<dbReference type="EMBL" id="HG793127">
    <property type="protein sequence ID" value="CDK26463.1"/>
    <property type="molecule type" value="Genomic_DNA"/>
</dbReference>
<feature type="region of interest" description="Disordered" evidence="5">
    <location>
        <begin position="369"/>
        <end position="414"/>
    </location>
</feature>
<dbReference type="STRING" id="1382522.W6MKE2"/>
<evidence type="ECO:0000256" key="3">
    <source>
        <dbReference type="ARBA" id="ARBA00006466"/>
    </source>
</evidence>
<dbReference type="GeneID" id="34519854"/>
<evidence type="ECO:0000256" key="5">
    <source>
        <dbReference type="SAM" id="MobiDB-lite"/>
    </source>
</evidence>
<feature type="region of interest" description="Disordered" evidence="5">
    <location>
        <begin position="544"/>
        <end position="623"/>
    </location>
</feature>
<sequence>MKPKTSEKKEVTPEIPLRPSFEPTEKDATPEVPSRPSLEPDASKEKDATPEVPSRPSIGPEISDKKEVTPEISLRPSLEPEGSENKEVTSEVLSRPNVEPSEKEVTPPVPSRPNLQSVGSEEEEIPELPNQIEASEEIDSPVSDALTKTDSATETSIPTPQISTRPTIDGIPAETSTKTESESVEKSEEAEAKGILGASEEILSKSTREAAILERPVANEELAIPEKPVLDAKSATSESSITSTAPAPALPPVPRRLTDGSLSDASSETITKKPPPKVPKKPSSRIAAFQQMFAQQEAPAPVPRKIPPRPKPKSTESSGAESLEIFSADSPTSQPQITSRFTGAKADFAKNLNGMIGFGLPGMVPMPGMAMPVPTRADEADDTDQEKATVAKPNDVRKSRARGPKGRSLPKTVKVAVEDDSNKSRYEIFVSEVWRFETETEEQTNESTENPEKELEKENEKETGAEYVTIVTSKAAEEYAAEDIHEETTKTTQQEELVIPDKTEILPSSSSKPTEISAEVIPEAVPEVVTGADTENLVEASRAAIEDSDPVLASVADDQPQPDEAESEDLGEGVKPIEKTVDEPLEESEKTATRSEGESKDPVSPLDPTAEDPTVAEDNDQPN</sequence>
<comment type="function">
    <text evidence="1">Involved in mitochondrial migration along actin filaments.</text>
</comment>
<feature type="compositionally biased region" description="Acidic residues" evidence="5">
    <location>
        <begin position="560"/>
        <end position="571"/>
    </location>
</feature>
<evidence type="ECO:0000256" key="1">
    <source>
        <dbReference type="ARBA" id="ARBA00002092"/>
    </source>
</evidence>
<feature type="compositionally biased region" description="Polar residues" evidence="5">
    <location>
        <begin position="260"/>
        <end position="269"/>
    </location>
</feature>
<feature type="region of interest" description="Disordered" evidence="5">
    <location>
        <begin position="437"/>
        <end position="464"/>
    </location>
</feature>
<feature type="compositionally biased region" description="Low complexity" evidence="5">
    <location>
        <begin position="287"/>
        <end position="299"/>
    </location>
</feature>
<dbReference type="Pfam" id="PF11489">
    <property type="entry name" value="Aim21"/>
    <property type="match status" value="1"/>
</dbReference>
<keyword evidence="7" id="KW-1185">Reference proteome</keyword>
<feature type="compositionally biased region" description="Low complexity" evidence="5">
    <location>
        <begin position="232"/>
        <end position="247"/>
    </location>
</feature>
<reference evidence="6" key="1">
    <citation type="submission" date="2013-12" db="EMBL/GenBank/DDBJ databases">
        <authorList>
            <person name="Genoscope - CEA"/>
        </authorList>
    </citation>
    <scope>NUCLEOTIDE SEQUENCE</scope>
    <source>
        <strain evidence="6">CBS 1993</strain>
    </source>
</reference>
<dbReference type="AlphaFoldDB" id="W6MKE2"/>
<dbReference type="HOGENOM" id="CLU_438762_0_0_1"/>
<evidence type="ECO:0000256" key="2">
    <source>
        <dbReference type="ARBA" id="ARBA00004134"/>
    </source>
</evidence>
<organism evidence="6 7">
    <name type="scientific">Kuraishia capsulata CBS 1993</name>
    <dbReference type="NCBI Taxonomy" id="1382522"/>
    <lineage>
        <taxon>Eukaryota</taxon>
        <taxon>Fungi</taxon>
        <taxon>Dikarya</taxon>
        <taxon>Ascomycota</taxon>
        <taxon>Saccharomycotina</taxon>
        <taxon>Pichiomycetes</taxon>
        <taxon>Pichiales</taxon>
        <taxon>Pichiaceae</taxon>
        <taxon>Kuraishia</taxon>
    </lineage>
</organism>
<accession>W6MKE2</accession>
<dbReference type="Proteomes" id="UP000019384">
    <property type="component" value="Unassembled WGS sequence"/>
</dbReference>
<name>W6MKE2_9ASCO</name>
<feature type="compositionally biased region" description="Polar residues" evidence="5">
    <location>
        <begin position="329"/>
        <end position="338"/>
    </location>
</feature>
<comment type="similarity">
    <text evidence="3">Belongs to the AIM21 family.</text>
</comment>
<feature type="compositionally biased region" description="Basic and acidic residues" evidence="5">
    <location>
        <begin position="1"/>
        <end position="12"/>
    </location>
</feature>
<evidence type="ECO:0000313" key="6">
    <source>
        <dbReference type="EMBL" id="CDK26463.1"/>
    </source>
</evidence>